<name>A0A4R6RKV6_9HYPH</name>
<reference evidence="3 4" key="1">
    <citation type="submission" date="2019-03" db="EMBL/GenBank/DDBJ databases">
        <title>Genomic Encyclopedia of Type Strains, Phase IV (KMG-IV): sequencing the most valuable type-strain genomes for metagenomic binning, comparative biology and taxonomic classification.</title>
        <authorList>
            <person name="Goeker M."/>
        </authorList>
    </citation>
    <scope>NUCLEOTIDE SEQUENCE [LARGE SCALE GENOMIC DNA]</scope>
    <source>
        <strain evidence="3 4">DSM 102969</strain>
    </source>
</reference>
<keyword evidence="2" id="KW-0812">Transmembrane</keyword>
<comment type="caution">
    <text evidence="3">The sequence shown here is derived from an EMBL/GenBank/DDBJ whole genome shotgun (WGS) entry which is preliminary data.</text>
</comment>
<gene>
    <name evidence="3" type="ORF">EDD54_1132</name>
</gene>
<evidence type="ECO:0000313" key="4">
    <source>
        <dbReference type="Proteomes" id="UP000294547"/>
    </source>
</evidence>
<dbReference type="Proteomes" id="UP000294547">
    <property type="component" value="Unassembled WGS sequence"/>
</dbReference>
<sequence length="149" mass="14828">MSRRAGAPRIPVRRGATPLLGRIRAARDLAAAAAILYALVAVLVGFAHRPLVLQPPEAVVAALPLPDGTVPPICGKDGADPAADHHAGAALCDACLVTAAPGLPVAVPAVLAIDTAAVDLPPRRRRATAASLATGPPPARGPPSPSVAI</sequence>
<evidence type="ECO:0000256" key="1">
    <source>
        <dbReference type="SAM" id="MobiDB-lite"/>
    </source>
</evidence>
<dbReference type="RefSeq" id="WP_126535772.1">
    <property type="nucleotide sequence ID" value="NZ_BSPM01000008.1"/>
</dbReference>
<proteinExistence type="predicted"/>
<evidence type="ECO:0000256" key="2">
    <source>
        <dbReference type="SAM" id="Phobius"/>
    </source>
</evidence>
<feature type="compositionally biased region" description="Pro residues" evidence="1">
    <location>
        <begin position="135"/>
        <end position="149"/>
    </location>
</feature>
<accession>A0A4R6RKV6</accession>
<evidence type="ECO:0000313" key="3">
    <source>
        <dbReference type="EMBL" id="TDP87243.1"/>
    </source>
</evidence>
<evidence type="ECO:0008006" key="5">
    <source>
        <dbReference type="Google" id="ProtNLM"/>
    </source>
</evidence>
<protein>
    <recommendedName>
        <fullName evidence="5">DUF2946 family protein</fullName>
    </recommendedName>
</protein>
<keyword evidence="2" id="KW-0472">Membrane</keyword>
<dbReference type="AlphaFoldDB" id="A0A4R6RKV6"/>
<organism evidence="3 4">
    <name type="scientific">Oharaeibacter diazotrophicus</name>
    <dbReference type="NCBI Taxonomy" id="1920512"/>
    <lineage>
        <taxon>Bacteria</taxon>
        <taxon>Pseudomonadati</taxon>
        <taxon>Pseudomonadota</taxon>
        <taxon>Alphaproteobacteria</taxon>
        <taxon>Hyphomicrobiales</taxon>
        <taxon>Pleomorphomonadaceae</taxon>
        <taxon>Oharaeibacter</taxon>
    </lineage>
</organism>
<keyword evidence="2" id="KW-1133">Transmembrane helix</keyword>
<dbReference type="EMBL" id="SNXY01000006">
    <property type="protein sequence ID" value="TDP87243.1"/>
    <property type="molecule type" value="Genomic_DNA"/>
</dbReference>
<feature type="region of interest" description="Disordered" evidence="1">
    <location>
        <begin position="127"/>
        <end position="149"/>
    </location>
</feature>
<feature type="transmembrane region" description="Helical" evidence="2">
    <location>
        <begin position="29"/>
        <end position="47"/>
    </location>
</feature>
<keyword evidence="4" id="KW-1185">Reference proteome</keyword>